<dbReference type="SMART" id="SM00241">
    <property type="entry name" value="ZP"/>
    <property type="match status" value="1"/>
</dbReference>
<dbReference type="PANTHER" id="PTHR46560">
    <property type="entry name" value="CYPHER, ISOFORM B"/>
    <property type="match status" value="1"/>
</dbReference>
<reference evidence="6 7" key="2">
    <citation type="submission" date="2018-11" db="EMBL/GenBank/DDBJ databases">
        <authorList>
            <consortium name="Pathogen Informatics"/>
        </authorList>
    </citation>
    <scope>NUCLEOTIDE SEQUENCE [LARGE SCALE GENOMIC DNA]</scope>
</reference>
<dbReference type="InterPro" id="IPR055355">
    <property type="entry name" value="ZP-C"/>
</dbReference>
<evidence type="ECO:0000313" key="7">
    <source>
        <dbReference type="Proteomes" id="UP000271162"/>
    </source>
</evidence>
<evidence type="ECO:0000259" key="5">
    <source>
        <dbReference type="PROSITE" id="PS51034"/>
    </source>
</evidence>
<proteinExistence type="predicted"/>
<keyword evidence="3" id="KW-0812">Transmembrane</keyword>
<reference evidence="8" key="1">
    <citation type="submission" date="2017-02" db="UniProtKB">
        <authorList>
            <consortium name="WormBaseParasite"/>
        </authorList>
    </citation>
    <scope>IDENTIFICATION</scope>
</reference>
<dbReference type="PROSITE" id="PS51034">
    <property type="entry name" value="ZP_2"/>
    <property type="match status" value="1"/>
</dbReference>
<dbReference type="Pfam" id="PF25057">
    <property type="entry name" value="CUT_N"/>
    <property type="match status" value="1"/>
</dbReference>
<dbReference type="Gene3D" id="2.60.40.4100">
    <property type="entry name" value="Zona pellucida, ZP-C domain"/>
    <property type="match status" value="1"/>
</dbReference>
<keyword evidence="7" id="KW-1185">Reference proteome</keyword>
<evidence type="ECO:0000256" key="2">
    <source>
        <dbReference type="SAM" id="MobiDB-lite"/>
    </source>
</evidence>
<gene>
    <name evidence="6" type="ORF">NBR_LOCUS20037</name>
</gene>
<dbReference type="InterPro" id="IPR042235">
    <property type="entry name" value="ZP-C_dom"/>
</dbReference>
<sequence length="639" mass="70302">MSLGDVGRHRHTKLSSILVLCLSLCPEGFAQYVTANKPEPTIIDVSAMCSSEGITAAFLFDSPFLGKIYSLDYAMVHDCVYYNGRDSNNILFSIPAHRCGTRLSRTSRNTVDQMENRVYVQIEPDAQTAADRQFLFVCQLSDTKSPDTDIRRHPVVPTSVSSSYPVAPDSVKPPSTPLFRLSTHIQPVSSNVVPRIAALSSDGGHFGNWPIPGARPYSPAVTPVVSWPKIPLPEPIVPRNRPMLHIPSIGQPDSALQDSADVYATSSHLSQTTTATSTSTTTPPNPFLPMGPAITPIRDVPRVIPALEPVRTSNLPTEPILAGSYVTSDSGTRGGAEQIPAYPWNKPYPGQVNVDAYNTNQTITVTSEVGHVRNWDKAKIFKEEEPKIGVEFRKDGDDKATSSDNVPVSPLVSNQEYFAPPAELTLEIQQGRGPFAPAVNSPIKIGDNITLVVRAKSQMKGENEFDMFVHSCFAADGPGNTKIDLIDRNGCVLRSQFVSPLNRTKDPDGLMYYYFGITAFKFPGPDDVYFSCSVELTPFRNSQEICPAVQRSKRESPSGKELRLFDSVEVELPQRMDSKHGHERSGEEPDDVCLSKPLAVFIFILFDVLLVAVVVLAYLSMSFYIRLSSHQPKTIYSMY</sequence>
<evidence type="ECO:0000256" key="1">
    <source>
        <dbReference type="ARBA" id="ARBA00023157"/>
    </source>
</evidence>
<dbReference type="PANTHER" id="PTHR46560:SF12">
    <property type="entry name" value="ZP DOMAIN-CONTAINING PROTEIN"/>
    <property type="match status" value="1"/>
</dbReference>
<dbReference type="WBParaSite" id="NBR_0002003601-mRNA-1">
    <property type="protein sequence ID" value="NBR_0002003601-mRNA-1"/>
    <property type="gene ID" value="NBR_0002003601"/>
</dbReference>
<evidence type="ECO:0000313" key="8">
    <source>
        <dbReference type="WBParaSite" id="NBR_0002003601-mRNA-1"/>
    </source>
</evidence>
<dbReference type="STRING" id="27835.A0A0N4YS14"/>
<accession>A0A0N4YS14</accession>
<feature type="domain" description="ZP" evidence="5">
    <location>
        <begin position="48"/>
        <end position="553"/>
    </location>
</feature>
<dbReference type="OMA" id="CQNQYVT"/>
<keyword evidence="1" id="KW-1015">Disulfide bond</keyword>
<evidence type="ECO:0000256" key="4">
    <source>
        <dbReference type="SAM" id="SignalP"/>
    </source>
</evidence>
<dbReference type="AlphaFoldDB" id="A0A0N4YS14"/>
<dbReference type="EMBL" id="UYSL01024734">
    <property type="protein sequence ID" value="VDL83773.1"/>
    <property type="molecule type" value="Genomic_DNA"/>
</dbReference>
<keyword evidence="3" id="KW-0472">Membrane</keyword>
<dbReference type="Proteomes" id="UP000271162">
    <property type="component" value="Unassembled WGS sequence"/>
</dbReference>
<dbReference type="InterPro" id="IPR056953">
    <property type="entry name" value="CUT_N"/>
</dbReference>
<keyword evidence="4" id="KW-0732">Signal</keyword>
<dbReference type="InterPro" id="IPR001507">
    <property type="entry name" value="ZP_dom"/>
</dbReference>
<feature type="region of interest" description="Disordered" evidence="2">
    <location>
        <begin position="148"/>
        <end position="171"/>
    </location>
</feature>
<keyword evidence="3" id="KW-1133">Transmembrane helix</keyword>
<organism evidence="8">
    <name type="scientific">Nippostrongylus brasiliensis</name>
    <name type="common">Rat hookworm</name>
    <dbReference type="NCBI Taxonomy" id="27835"/>
    <lineage>
        <taxon>Eukaryota</taxon>
        <taxon>Metazoa</taxon>
        <taxon>Ecdysozoa</taxon>
        <taxon>Nematoda</taxon>
        <taxon>Chromadorea</taxon>
        <taxon>Rhabditida</taxon>
        <taxon>Rhabditina</taxon>
        <taxon>Rhabditomorpha</taxon>
        <taxon>Strongyloidea</taxon>
        <taxon>Heligmosomidae</taxon>
        <taxon>Nippostrongylus</taxon>
    </lineage>
</organism>
<feature type="compositionally biased region" description="Low complexity" evidence="2">
    <location>
        <begin position="155"/>
        <end position="168"/>
    </location>
</feature>
<evidence type="ECO:0000256" key="3">
    <source>
        <dbReference type="SAM" id="Phobius"/>
    </source>
</evidence>
<feature type="chain" id="PRO_5043125991" evidence="4">
    <location>
        <begin position="31"/>
        <end position="639"/>
    </location>
</feature>
<feature type="compositionally biased region" description="Low complexity" evidence="2">
    <location>
        <begin position="265"/>
        <end position="282"/>
    </location>
</feature>
<dbReference type="Pfam" id="PF00100">
    <property type="entry name" value="Zona_pellucida"/>
    <property type="match status" value="1"/>
</dbReference>
<feature type="transmembrane region" description="Helical" evidence="3">
    <location>
        <begin position="598"/>
        <end position="619"/>
    </location>
</feature>
<feature type="signal peptide" evidence="4">
    <location>
        <begin position="1"/>
        <end position="30"/>
    </location>
</feature>
<feature type="region of interest" description="Disordered" evidence="2">
    <location>
        <begin position="265"/>
        <end position="287"/>
    </location>
</feature>
<name>A0A0N4YS14_NIPBR</name>
<evidence type="ECO:0000313" key="6">
    <source>
        <dbReference type="EMBL" id="VDL83773.1"/>
    </source>
</evidence>
<protein>
    <submittedName>
        <fullName evidence="8">ZP domain-containing protein</fullName>
    </submittedName>
</protein>